<evidence type="ECO:0000256" key="7">
    <source>
        <dbReference type="ARBA" id="ARBA00042362"/>
    </source>
</evidence>
<feature type="transmembrane region" description="Helical" evidence="8">
    <location>
        <begin position="495"/>
        <end position="512"/>
    </location>
</feature>
<dbReference type="Pfam" id="PF00083">
    <property type="entry name" value="Sugar_tr"/>
    <property type="match status" value="1"/>
</dbReference>
<evidence type="ECO:0000256" key="8">
    <source>
        <dbReference type="SAM" id="Phobius"/>
    </source>
</evidence>
<feature type="transmembrane region" description="Helical" evidence="8">
    <location>
        <begin position="16"/>
        <end position="37"/>
    </location>
</feature>
<keyword evidence="2 8" id="KW-1133">Transmembrane helix</keyword>
<dbReference type="Gene3D" id="1.20.1250.20">
    <property type="entry name" value="MFS general substrate transporter like domains"/>
    <property type="match status" value="1"/>
</dbReference>
<feature type="transmembrane region" description="Helical" evidence="8">
    <location>
        <begin position="198"/>
        <end position="217"/>
    </location>
</feature>
<dbReference type="GO" id="GO:0022857">
    <property type="term" value="F:transmembrane transporter activity"/>
    <property type="evidence" value="ECO:0007669"/>
    <property type="project" value="InterPro"/>
</dbReference>
<evidence type="ECO:0000256" key="3">
    <source>
        <dbReference type="ARBA" id="ARBA00023136"/>
    </source>
</evidence>
<dbReference type="GeneTree" id="ENSGT00940000154901"/>
<feature type="transmembrane region" description="Helical" evidence="8">
    <location>
        <begin position="371"/>
        <end position="393"/>
    </location>
</feature>
<dbReference type="InterPro" id="IPR036259">
    <property type="entry name" value="MFS_trans_sf"/>
</dbReference>
<evidence type="ECO:0000259" key="9">
    <source>
        <dbReference type="PROSITE" id="PS50850"/>
    </source>
</evidence>
<dbReference type="InterPro" id="IPR020846">
    <property type="entry name" value="MFS_dom"/>
</dbReference>
<feature type="transmembrane region" description="Helical" evidence="8">
    <location>
        <begin position="429"/>
        <end position="452"/>
    </location>
</feature>
<evidence type="ECO:0000256" key="2">
    <source>
        <dbReference type="ARBA" id="ARBA00022989"/>
    </source>
</evidence>
<dbReference type="PANTHER" id="PTHR24064">
    <property type="entry name" value="SOLUTE CARRIER FAMILY 22 MEMBER"/>
    <property type="match status" value="1"/>
</dbReference>
<keyword evidence="3 8" id="KW-0472">Membrane</keyword>
<dbReference type="PROSITE" id="PS50850">
    <property type="entry name" value="MFS"/>
    <property type="match status" value="1"/>
</dbReference>
<sequence>MSFSDLLDDIGGQGRFQFINTILLIIPGIIMASHPLLQNFSAAVPDHHCQTADNTLPGSSWNFTSSDVLLKAYIPVDEGTKLSKCLQFSKPQWHLTFENGSFFNISETQKIPCQHGWSYDRTEFSETIVTEWNLVCDLRHLRQMSQSIYMGGVLFGALIFGSLSDKFGRRTILTWSYLQVGVVGTCTSFSPSFEIFCILRFLTGMAVSGAVLNAVCLNVEWVPIRSRTIFGTLYAFSFSIGQMVLAGVAYTIRDWRKLQLAVSCPMLLCFMYSWWLPESARWLTLKNKPDQALRQIKKVARINGLANKGKLVTLEVLKRHMQKEVESSKVIYTIYDLFRTPMMRRITLCLMTLWCCNSFAFYGLIMDLQKFGVSVFLVQLIFAAIDFPVKLFASASLMYLGRRRTLGGCMLLAGIMIISNAFISYDMKALRTSLAVLGKGLFGAAFTGVYIFTGELYPTVLRQTGMGFGSTLARVGSMTAPLIRMFEDHLPSLPGIIYGAVPIIAAFVVIFLPETLNMPLPETIDDLFTCILLELTFYHSVCDQHTDKLKFPCKQLLFSIYLIIIKACG</sequence>
<evidence type="ECO:0000256" key="6">
    <source>
        <dbReference type="ARBA" id="ARBA00041768"/>
    </source>
</evidence>
<proteinExistence type="predicted"/>
<reference evidence="10" key="1">
    <citation type="submission" date="2021-06" db="EMBL/GenBank/DDBJ databases">
        <authorList>
            <consortium name="Wellcome Sanger Institute Data Sharing"/>
        </authorList>
    </citation>
    <scope>NUCLEOTIDE SEQUENCE [LARGE SCALE GENOMIC DNA]</scope>
</reference>
<keyword evidence="1 8" id="KW-0812">Transmembrane</keyword>
<dbReference type="FunFam" id="1.20.1250.20:FF:000023">
    <property type="entry name" value="Solute carrier family 22 member 6"/>
    <property type="match status" value="1"/>
</dbReference>
<feature type="transmembrane region" description="Helical" evidence="8">
    <location>
        <begin position="258"/>
        <end position="276"/>
    </location>
</feature>
<protein>
    <recommendedName>
        <fullName evidence="5">Solute carrier family 22 member 6</fullName>
    </recommendedName>
    <alternativeName>
        <fullName evidence="7">Organic anion transporter 1</fullName>
    </alternativeName>
    <alternativeName>
        <fullName evidence="6">Renal organic anion transporter 1</fullName>
    </alternativeName>
</protein>
<organism evidence="10 11">
    <name type="scientific">Erpetoichthys calabaricus</name>
    <name type="common">Rope fish</name>
    <name type="synonym">Calamoichthys calabaricus</name>
    <dbReference type="NCBI Taxonomy" id="27687"/>
    <lineage>
        <taxon>Eukaryota</taxon>
        <taxon>Metazoa</taxon>
        <taxon>Chordata</taxon>
        <taxon>Craniata</taxon>
        <taxon>Vertebrata</taxon>
        <taxon>Euteleostomi</taxon>
        <taxon>Actinopterygii</taxon>
        <taxon>Polypteriformes</taxon>
        <taxon>Polypteridae</taxon>
        <taxon>Erpetoichthys</taxon>
    </lineage>
</organism>
<evidence type="ECO:0000256" key="5">
    <source>
        <dbReference type="ARBA" id="ARBA00039897"/>
    </source>
</evidence>
<feature type="transmembrane region" description="Helical" evidence="8">
    <location>
        <begin position="346"/>
        <end position="365"/>
    </location>
</feature>
<dbReference type="Ensembl" id="ENSECRT00000011195.1">
    <property type="protein sequence ID" value="ENSECRP00000011016.1"/>
    <property type="gene ID" value="ENSECRG00000006601.1"/>
</dbReference>
<keyword evidence="11" id="KW-1185">Reference proteome</keyword>
<evidence type="ECO:0000256" key="4">
    <source>
        <dbReference type="ARBA" id="ARBA00034696"/>
    </source>
</evidence>
<feature type="transmembrane region" description="Helical" evidence="8">
    <location>
        <begin position="147"/>
        <end position="164"/>
    </location>
</feature>
<dbReference type="AlphaFoldDB" id="A0A8C4S3V6"/>
<reference evidence="10" key="3">
    <citation type="submission" date="2025-09" db="UniProtKB">
        <authorList>
            <consortium name="Ensembl"/>
        </authorList>
    </citation>
    <scope>IDENTIFICATION</scope>
</reference>
<feature type="transmembrane region" description="Helical" evidence="8">
    <location>
        <begin position="405"/>
        <end position="423"/>
    </location>
</feature>
<feature type="transmembrane region" description="Helical" evidence="8">
    <location>
        <begin position="229"/>
        <end position="252"/>
    </location>
</feature>
<dbReference type="InterPro" id="IPR005828">
    <property type="entry name" value="MFS_sugar_transport-like"/>
</dbReference>
<name>A0A8C4S3V6_ERPCA</name>
<reference evidence="10" key="2">
    <citation type="submission" date="2025-08" db="UniProtKB">
        <authorList>
            <consortium name="Ensembl"/>
        </authorList>
    </citation>
    <scope>IDENTIFICATION</scope>
</reference>
<comment type="subcellular location">
    <subcellularLocation>
        <location evidence="4">Basal cell membrane</location>
        <topology evidence="4">Multi-pass membrane protein</topology>
    </subcellularLocation>
</comment>
<dbReference type="Proteomes" id="UP000694620">
    <property type="component" value="Chromosome 1"/>
</dbReference>
<feature type="domain" description="Major facilitator superfamily (MFS) profile" evidence="9">
    <location>
        <begin position="93"/>
        <end position="517"/>
    </location>
</feature>
<evidence type="ECO:0000256" key="1">
    <source>
        <dbReference type="ARBA" id="ARBA00022692"/>
    </source>
</evidence>
<accession>A0A8C4S3V6</accession>
<evidence type="ECO:0000313" key="11">
    <source>
        <dbReference type="Proteomes" id="UP000694620"/>
    </source>
</evidence>
<evidence type="ECO:0000313" key="10">
    <source>
        <dbReference type="Ensembl" id="ENSECRP00000011016.1"/>
    </source>
</evidence>
<dbReference type="GO" id="GO:0009925">
    <property type="term" value="C:basal plasma membrane"/>
    <property type="evidence" value="ECO:0007669"/>
    <property type="project" value="UniProtKB-SubCell"/>
</dbReference>
<gene>
    <name evidence="10" type="primary">LOC114645908</name>
</gene>
<dbReference type="SUPFAM" id="SSF103473">
    <property type="entry name" value="MFS general substrate transporter"/>
    <property type="match status" value="1"/>
</dbReference>